<protein>
    <submittedName>
        <fullName evidence="1">Protein ZBED8-like</fullName>
    </submittedName>
</protein>
<dbReference type="AlphaFoldDB" id="A0AAV7KEY3"/>
<proteinExistence type="predicted"/>
<evidence type="ECO:0000313" key="1">
    <source>
        <dbReference type="EMBL" id="KAI6659596.1"/>
    </source>
</evidence>
<dbReference type="PANTHER" id="PTHR45913:SF22">
    <property type="entry name" value="SCAN BOX DOMAIN-CONTAINING PROTEIN"/>
    <property type="match status" value="1"/>
</dbReference>
<gene>
    <name evidence="1" type="ORF">LOD99_14519</name>
</gene>
<sequence>MQTTKATDIFENVKSFFAMRNFDWKKNLGSLCTDGAPTMLGNRSGFAALVKKEAPNVTVTQCFLHRHALASKTLPIFLRGFVYRGESHQLHQRLGPKSSYFQEALSRNGIRI</sequence>
<reference evidence="1 2" key="1">
    <citation type="journal article" date="2023" name="BMC Biol.">
        <title>The compact genome of the sponge Oopsacas minuta (Hexactinellida) is lacking key metazoan core genes.</title>
        <authorList>
            <person name="Santini S."/>
            <person name="Schenkelaars Q."/>
            <person name="Jourda C."/>
            <person name="Duchesne M."/>
            <person name="Belahbib H."/>
            <person name="Rocher C."/>
            <person name="Selva M."/>
            <person name="Riesgo A."/>
            <person name="Vervoort M."/>
            <person name="Leys S.P."/>
            <person name="Kodjabachian L."/>
            <person name="Le Bivic A."/>
            <person name="Borchiellini C."/>
            <person name="Claverie J.M."/>
            <person name="Renard E."/>
        </authorList>
    </citation>
    <scope>NUCLEOTIDE SEQUENCE [LARGE SCALE GENOMIC DNA]</scope>
    <source>
        <strain evidence="1">SPO-2</strain>
    </source>
</reference>
<dbReference type="EMBL" id="JAKMXF010000055">
    <property type="protein sequence ID" value="KAI6659596.1"/>
    <property type="molecule type" value="Genomic_DNA"/>
</dbReference>
<name>A0AAV7KEY3_9METZ</name>
<accession>A0AAV7KEY3</accession>
<dbReference type="PANTHER" id="PTHR45913">
    <property type="entry name" value="EPM2A-INTERACTING PROTEIN 1"/>
    <property type="match status" value="1"/>
</dbReference>
<organism evidence="1 2">
    <name type="scientific">Oopsacas minuta</name>
    <dbReference type="NCBI Taxonomy" id="111878"/>
    <lineage>
        <taxon>Eukaryota</taxon>
        <taxon>Metazoa</taxon>
        <taxon>Porifera</taxon>
        <taxon>Hexactinellida</taxon>
        <taxon>Hexasterophora</taxon>
        <taxon>Lyssacinosida</taxon>
        <taxon>Leucopsacidae</taxon>
        <taxon>Oopsacas</taxon>
    </lineage>
</organism>
<keyword evidence="2" id="KW-1185">Reference proteome</keyword>
<dbReference type="Proteomes" id="UP001165289">
    <property type="component" value="Unassembled WGS sequence"/>
</dbReference>
<comment type="caution">
    <text evidence="1">The sequence shown here is derived from an EMBL/GenBank/DDBJ whole genome shotgun (WGS) entry which is preliminary data.</text>
</comment>
<evidence type="ECO:0000313" key="2">
    <source>
        <dbReference type="Proteomes" id="UP001165289"/>
    </source>
</evidence>